<organism evidence="2 3">
    <name type="scientific">Daphnia pulex</name>
    <name type="common">Water flea</name>
    <dbReference type="NCBI Taxonomy" id="6669"/>
    <lineage>
        <taxon>Eukaryota</taxon>
        <taxon>Metazoa</taxon>
        <taxon>Ecdysozoa</taxon>
        <taxon>Arthropoda</taxon>
        <taxon>Crustacea</taxon>
        <taxon>Branchiopoda</taxon>
        <taxon>Diplostraca</taxon>
        <taxon>Cladocera</taxon>
        <taxon>Anomopoda</taxon>
        <taxon>Daphniidae</taxon>
        <taxon>Daphnia</taxon>
    </lineage>
</organism>
<protein>
    <submittedName>
        <fullName evidence="2">Uncharacterized protein</fullName>
    </submittedName>
</protein>
<dbReference type="KEGG" id="dpx:DAPPUDRAFT_246303"/>
<dbReference type="AlphaFoldDB" id="E9GQ15"/>
<evidence type="ECO:0000313" key="3">
    <source>
        <dbReference type="Proteomes" id="UP000000305"/>
    </source>
</evidence>
<dbReference type="EMBL" id="GL732557">
    <property type="protein sequence ID" value="EFX78482.1"/>
    <property type="molecule type" value="Genomic_DNA"/>
</dbReference>
<dbReference type="Proteomes" id="UP000000305">
    <property type="component" value="Unassembled WGS sequence"/>
</dbReference>
<reference evidence="2 3" key="1">
    <citation type="journal article" date="2011" name="Science">
        <title>The ecoresponsive genome of Daphnia pulex.</title>
        <authorList>
            <person name="Colbourne J.K."/>
            <person name="Pfrender M.E."/>
            <person name="Gilbert D."/>
            <person name="Thomas W.K."/>
            <person name="Tucker A."/>
            <person name="Oakley T.H."/>
            <person name="Tokishita S."/>
            <person name="Aerts A."/>
            <person name="Arnold G.J."/>
            <person name="Basu M.K."/>
            <person name="Bauer D.J."/>
            <person name="Caceres C.E."/>
            <person name="Carmel L."/>
            <person name="Casola C."/>
            <person name="Choi J.H."/>
            <person name="Detter J.C."/>
            <person name="Dong Q."/>
            <person name="Dusheyko S."/>
            <person name="Eads B.D."/>
            <person name="Frohlich T."/>
            <person name="Geiler-Samerotte K.A."/>
            <person name="Gerlach D."/>
            <person name="Hatcher P."/>
            <person name="Jogdeo S."/>
            <person name="Krijgsveld J."/>
            <person name="Kriventseva E.V."/>
            <person name="Kultz D."/>
            <person name="Laforsch C."/>
            <person name="Lindquist E."/>
            <person name="Lopez J."/>
            <person name="Manak J.R."/>
            <person name="Muller J."/>
            <person name="Pangilinan J."/>
            <person name="Patwardhan R.P."/>
            <person name="Pitluck S."/>
            <person name="Pritham E.J."/>
            <person name="Rechtsteiner A."/>
            <person name="Rho M."/>
            <person name="Rogozin I.B."/>
            <person name="Sakarya O."/>
            <person name="Salamov A."/>
            <person name="Schaack S."/>
            <person name="Shapiro H."/>
            <person name="Shiga Y."/>
            <person name="Skalitzky C."/>
            <person name="Smith Z."/>
            <person name="Souvorov A."/>
            <person name="Sung W."/>
            <person name="Tang Z."/>
            <person name="Tsuchiya D."/>
            <person name="Tu H."/>
            <person name="Vos H."/>
            <person name="Wang M."/>
            <person name="Wolf Y.I."/>
            <person name="Yamagata H."/>
            <person name="Yamada T."/>
            <person name="Ye Y."/>
            <person name="Shaw J.R."/>
            <person name="Andrews J."/>
            <person name="Crease T.J."/>
            <person name="Tang H."/>
            <person name="Lucas S.M."/>
            <person name="Robertson H.M."/>
            <person name="Bork P."/>
            <person name="Koonin E.V."/>
            <person name="Zdobnov E.M."/>
            <person name="Grigoriev I.V."/>
            <person name="Lynch M."/>
            <person name="Boore J.L."/>
        </authorList>
    </citation>
    <scope>NUCLEOTIDE SEQUENCE [LARGE SCALE GENOMIC DNA]</scope>
</reference>
<keyword evidence="3" id="KW-1185">Reference proteome</keyword>
<gene>
    <name evidence="2" type="ORF">DAPPUDRAFT_246303</name>
</gene>
<feature type="region of interest" description="Disordered" evidence="1">
    <location>
        <begin position="75"/>
        <end position="99"/>
    </location>
</feature>
<accession>E9GQ15</accession>
<sequence>MAEKCERFVKFLVLRNYLSEDLMSRSQGSMYGVLKHGLKSLDAKVALPWPSEISAITSLSSSISLPGTEHMDISGDCSDDDFQSTSSIGIRGKKRKYEN</sequence>
<dbReference type="InParanoid" id="E9GQ15"/>
<evidence type="ECO:0000256" key="1">
    <source>
        <dbReference type="SAM" id="MobiDB-lite"/>
    </source>
</evidence>
<evidence type="ECO:0000313" key="2">
    <source>
        <dbReference type="EMBL" id="EFX78482.1"/>
    </source>
</evidence>
<proteinExistence type="predicted"/>
<name>E9GQ15_DAPPU</name>
<dbReference type="HOGENOM" id="CLU_2322723_0_0_1"/>